<evidence type="ECO:0000256" key="1">
    <source>
        <dbReference type="ARBA" id="ARBA00008213"/>
    </source>
</evidence>
<dbReference type="HAMAP" id="MF_00105">
    <property type="entry name" value="GreA_GreB"/>
    <property type="match status" value="1"/>
</dbReference>
<dbReference type="EMBL" id="GU180082">
    <property type="protein sequence ID" value="ADM95021.1"/>
    <property type="molecule type" value="Genomic_DNA"/>
</dbReference>
<dbReference type="Gene3D" id="1.10.287.180">
    <property type="entry name" value="Transcription elongation factor, GreA/GreB, N-terminal domain"/>
    <property type="match status" value="1"/>
</dbReference>
<evidence type="ECO:0000256" key="3">
    <source>
        <dbReference type="ARBA" id="ARBA00023015"/>
    </source>
</evidence>
<dbReference type="InterPro" id="IPR022691">
    <property type="entry name" value="Tscrpt_elong_fac_GreA/B_N"/>
</dbReference>
<evidence type="ECO:0000256" key="2">
    <source>
        <dbReference type="ARBA" id="ARBA00013729"/>
    </source>
</evidence>
<accession>G3BMQ6</accession>
<dbReference type="NCBIfam" id="TIGR01462">
    <property type="entry name" value="greA"/>
    <property type="match status" value="1"/>
</dbReference>
<keyword evidence="3 8" id="KW-0805">Transcription regulation</keyword>
<evidence type="ECO:0000256" key="5">
    <source>
        <dbReference type="ARBA" id="ARBA00023163"/>
    </source>
</evidence>
<dbReference type="InterPro" id="IPR036805">
    <property type="entry name" value="Tscrpt_elong_fac_GreA/B_N_sf"/>
</dbReference>
<evidence type="ECO:0000256" key="6">
    <source>
        <dbReference type="ARBA" id="ARBA00024916"/>
    </source>
</evidence>
<evidence type="ECO:0000313" key="12">
    <source>
        <dbReference type="EMBL" id="ADM95021.1"/>
    </source>
</evidence>
<dbReference type="PROSITE" id="PS00830">
    <property type="entry name" value="GREAB_2"/>
    <property type="match status" value="1"/>
</dbReference>
<evidence type="ECO:0000256" key="8">
    <source>
        <dbReference type="HAMAP-Rule" id="MF_00105"/>
    </source>
</evidence>
<keyword evidence="4 8" id="KW-0238">DNA-binding</keyword>
<keyword evidence="5 8" id="KW-0804">Transcription</keyword>
<proteinExistence type="inferred from homology"/>
<evidence type="ECO:0000259" key="11">
    <source>
        <dbReference type="Pfam" id="PF03449"/>
    </source>
</evidence>
<organism evidence="12">
    <name type="scientific">uncultured Atribacterota bacterium</name>
    <dbReference type="NCBI Taxonomy" id="263865"/>
    <lineage>
        <taxon>Bacteria</taxon>
        <taxon>Pseudomonadati</taxon>
        <taxon>Atribacterota</taxon>
        <taxon>environmental samples</taxon>
    </lineage>
</organism>
<comment type="function">
    <text evidence="6 8 9">Necessary for efficient RNA polymerase transcription elongation past template-encoded arresting sites. The arresting sites in DNA have the property of trapping a certain fraction of elongating RNA polymerases that pass through, resulting in locked ternary complexes. Cleavage of the nascent transcript by cleavage factors such as GreA or GreB allows the resumption of elongation from the new 3'terminus. GreA releases sequences of 2 to 3 nucleotides.</text>
</comment>
<name>G3BMQ6_9BACT</name>
<dbReference type="Pfam" id="PF01272">
    <property type="entry name" value="GreA_GreB"/>
    <property type="match status" value="1"/>
</dbReference>
<dbReference type="AlphaFoldDB" id="G3BMQ6"/>
<evidence type="ECO:0000256" key="9">
    <source>
        <dbReference type="RuleBase" id="RU000556"/>
    </source>
</evidence>
<dbReference type="FunFam" id="1.10.287.180:FF:000001">
    <property type="entry name" value="Transcription elongation factor GreA"/>
    <property type="match status" value="1"/>
</dbReference>
<reference evidence="12" key="1">
    <citation type="submission" date="2009-11" db="EMBL/GenBank/DDBJ databases">
        <title>Microbial diversity profiles of fluids from low-temperature petroleum reservoirs with and without exogenous water perturbation.</title>
        <authorList>
            <person name="Pham V.D."/>
            <person name="Hnatow L.L."/>
            <person name="Zhang S."/>
            <person name="Fallon R.D."/>
            <person name="DeLong E.F."/>
            <person name="Keeler S.J."/>
        </authorList>
    </citation>
    <scope>NUCLEOTIDE SEQUENCE</scope>
</reference>
<protein>
    <recommendedName>
        <fullName evidence="2 8">Transcription elongation factor GreA</fullName>
    </recommendedName>
    <alternativeName>
        <fullName evidence="7 8">Transcript cleavage factor GreA</fullName>
    </alternativeName>
</protein>
<dbReference type="InterPro" id="IPR001437">
    <property type="entry name" value="Tscrpt_elong_fac_GreA/B_C"/>
</dbReference>
<dbReference type="GO" id="GO:0003677">
    <property type="term" value="F:DNA binding"/>
    <property type="evidence" value="ECO:0007669"/>
    <property type="project" value="UniProtKB-UniRule"/>
</dbReference>
<dbReference type="InterPro" id="IPR006359">
    <property type="entry name" value="Tscrpt_elong_fac_GreA"/>
</dbReference>
<dbReference type="InterPro" id="IPR028624">
    <property type="entry name" value="Tscrpt_elong_fac_GreA/B"/>
</dbReference>
<dbReference type="Gene3D" id="3.10.50.30">
    <property type="entry name" value="Transcription elongation factor, GreA/GreB, C-terminal domain"/>
    <property type="match status" value="1"/>
</dbReference>
<dbReference type="GO" id="GO:0006354">
    <property type="term" value="P:DNA-templated transcription elongation"/>
    <property type="evidence" value="ECO:0007669"/>
    <property type="project" value="TreeGrafter"/>
</dbReference>
<keyword evidence="12" id="KW-0251">Elongation factor</keyword>
<dbReference type="PIRSF" id="PIRSF006092">
    <property type="entry name" value="GreA_GreB"/>
    <property type="match status" value="1"/>
</dbReference>
<gene>
    <name evidence="8" type="primary">greA</name>
</gene>
<evidence type="ECO:0000259" key="10">
    <source>
        <dbReference type="Pfam" id="PF01272"/>
    </source>
</evidence>
<feature type="domain" description="Transcription elongation factor GreA/GreB N-terminal" evidence="11">
    <location>
        <begin position="7"/>
        <end position="76"/>
    </location>
</feature>
<dbReference type="InterPro" id="IPR018151">
    <property type="entry name" value="TF_GreA/GreB_CS"/>
</dbReference>
<dbReference type="SUPFAM" id="SSF46557">
    <property type="entry name" value="GreA transcript cleavage protein, N-terminal domain"/>
    <property type="match status" value="1"/>
</dbReference>
<dbReference type="GO" id="GO:0032784">
    <property type="term" value="P:regulation of DNA-templated transcription elongation"/>
    <property type="evidence" value="ECO:0007669"/>
    <property type="project" value="UniProtKB-UniRule"/>
</dbReference>
<dbReference type="SUPFAM" id="SSF54534">
    <property type="entry name" value="FKBP-like"/>
    <property type="match status" value="1"/>
</dbReference>
<evidence type="ECO:0000256" key="7">
    <source>
        <dbReference type="ARBA" id="ARBA00030776"/>
    </source>
</evidence>
<dbReference type="GO" id="GO:0003746">
    <property type="term" value="F:translation elongation factor activity"/>
    <property type="evidence" value="ECO:0007669"/>
    <property type="project" value="UniProtKB-KW"/>
</dbReference>
<dbReference type="NCBIfam" id="NF001263">
    <property type="entry name" value="PRK00226.1-4"/>
    <property type="match status" value="1"/>
</dbReference>
<feature type="domain" description="Transcription elongation factor GreA/GreB C-terminal" evidence="10">
    <location>
        <begin position="85"/>
        <end position="157"/>
    </location>
</feature>
<comment type="similarity">
    <text evidence="1 8 9">Belongs to the GreA/GreB family.</text>
</comment>
<dbReference type="PANTHER" id="PTHR30437:SF4">
    <property type="entry name" value="TRANSCRIPTION ELONGATION FACTOR GREA"/>
    <property type="match status" value="1"/>
</dbReference>
<evidence type="ECO:0000256" key="4">
    <source>
        <dbReference type="ARBA" id="ARBA00023125"/>
    </source>
</evidence>
<sequence>MNEHKFMLTEEGLEKLKKELYELKTVKRKEIAEKISNAVAFGEIAENAEYRAAKNEQAFIEGRILTLEKIIENCEIIDKTKNDNTYVSPGSEVIVEDLKKKEKINYILVDYIESDPGSGKISIVSPIGKALLGKKVGDKVKIRIPAGILHYKILEIK</sequence>
<dbReference type="GO" id="GO:0070063">
    <property type="term" value="F:RNA polymerase binding"/>
    <property type="evidence" value="ECO:0007669"/>
    <property type="project" value="InterPro"/>
</dbReference>
<keyword evidence="12" id="KW-0648">Protein biosynthesis</keyword>
<dbReference type="Pfam" id="PF03449">
    <property type="entry name" value="GreA_GreB_N"/>
    <property type="match status" value="1"/>
</dbReference>
<dbReference type="PANTHER" id="PTHR30437">
    <property type="entry name" value="TRANSCRIPTION ELONGATION FACTOR GREA"/>
    <property type="match status" value="1"/>
</dbReference>
<dbReference type="InterPro" id="IPR036953">
    <property type="entry name" value="GreA/GreB_C_sf"/>
</dbReference>
<dbReference type="InterPro" id="IPR023459">
    <property type="entry name" value="Tscrpt_elong_fac_GreA/B_fam"/>
</dbReference>